<evidence type="ECO:0000256" key="9">
    <source>
        <dbReference type="ARBA" id="ARBA00022989"/>
    </source>
</evidence>
<keyword evidence="4 14" id="KW-0812">Transmembrane</keyword>
<keyword evidence="17" id="KW-1185">Reference proteome</keyword>
<dbReference type="Proteomes" id="UP001341840">
    <property type="component" value="Unassembled WGS sequence"/>
</dbReference>
<evidence type="ECO:0000256" key="6">
    <source>
        <dbReference type="ARBA" id="ARBA00022741"/>
    </source>
</evidence>
<evidence type="ECO:0000256" key="8">
    <source>
        <dbReference type="ARBA" id="ARBA00022840"/>
    </source>
</evidence>
<gene>
    <name evidence="16" type="ORF">PIB30_059786</name>
</gene>
<evidence type="ECO:0000256" key="7">
    <source>
        <dbReference type="ARBA" id="ARBA00022777"/>
    </source>
</evidence>
<keyword evidence="8 12" id="KW-0067">ATP-binding</keyword>
<dbReference type="InterPro" id="IPR011009">
    <property type="entry name" value="Kinase-like_dom_sf"/>
</dbReference>
<evidence type="ECO:0000256" key="13">
    <source>
        <dbReference type="RuleBase" id="RU000304"/>
    </source>
</evidence>
<dbReference type="SMART" id="SM00220">
    <property type="entry name" value="S_TKc"/>
    <property type="match status" value="1"/>
</dbReference>
<comment type="similarity">
    <text evidence="13">Belongs to the protein kinase superfamily.</text>
</comment>
<keyword evidence="2 13" id="KW-0723">Serine/threonine-protein kinase</keyword>
<dbReference type="Pfam" id="PF00069">
    <property type="entry name" value="Pkinase"/>
    <property type="match status" value="1"/>
</dbReference>
<feature type="transmembrane region" description="Helical" evidence="14">
    <location>
        <begin position="6"/>
        <end position="24"/>
    </location>
</feature>
<dbReference type="PROSITE" id="PS00107">
    <property type="entry name" value="PROTEIN_KINASE_ATP"/>
    <property type="match status" value="1"/>
</dbReference>
<protein>
    <recommendedName>
        <fullName evidence="15">Protein kinase domain-containing protein</fullName>
    </recommendedName>
</protein>
<keyword evidence="7" id="KW-0418">Kinase</keyword>
<keyword evidence="9 14" id="KW-1133">Transmembrane helix</keyword>
<evidence type="ECO:0000256" key="12">
    <source>
        <dbReference type="PROSITE-ProRule" id="PRU10141"/>
    </source>
</evidence>
<evidence type="ECO:0000256" key="5">
    <source>
        <dbReference type="ARBA" id="ARBA00022729"/>
    </source>
</evidence>
<evidence type="ECO:0000256" key="4">
    <source>
        <dbReference type="ARBA" id="ARBA00022692"/>
    </source>
</evidence>
<keyword evidence="6 12" id="KW-0547">Nucleotide-binding</keyword>
<name>A0ABU6UKW6_9FABA</name>
<dbReference type="InterPro" id="IPR008271">
    <property type="entry name" value="Ser/Thr_kinase_AS"/>
</dbReference>
<sequence>MGVFFWFAAKLALVPPFVIAFLIYKWIKLRDQSECDDEVEDFLQNNNLVPIKYSYSHIKKMTNCFKHKLGEGGYGSVYKGKLQSKRDVAVKLLSKFSKPNQQQFINEVATTGKIRHVNTVQLIGFCGERTKLALVYEYMPNGSLDKYILKQEQGNVSISYEKIHDIAIGVARGIEYLHEGCDMQILHFDIKPHNILLDESFNPKISDFGLAKLYPTDNINVSLTAARGTMGYMAPELFYKNIGGISYKADVYSFGMLLMEMAGRRKNLNTIEYSWQSYFDRWVYDQFEETINVSNATEEEKVIAKKMIMVALQCIQMNPNDRPSMKEVRKMLEGEAVVHPPENLFTNLQGMPMDNLN</sequence>
<dbReference type="PROSITE" id="PS00108">
    <property type="entry name" value="PROTEIN_KINASE_ST"/>
    <property type="match status" value="1"/>
</dbReference>
<keyword evidence="5" id="KW-0732">Signal</keyword>
<dbReference type="Gene3D" id="3.30.200.20">
    <property type="entry name" value="Phosphorylase Kinase, domain 1"/>
    <property type="match status" value="1"/>
</dbReference>
<evidence type="ECO:0000256" key="2">
    <source>
        <dbReference type="ARBA" id="ARBA00022527"/>
    </source>
</evidence>
<reference evidence="16 17" key="1">
    <citation type="journal article" date="2023" name="Plants (Basel)">
        <title>Bridging the Gap: Combining Genomics and Transcriptomics Approaches to Understand Stylosanthes scabra, an Orphan Legume from the Brazilian Caatinga.</title>
        <authorList>
            <person name="Ferreira-Neto J.R.C."/>
            <person name="da Silva M.D."/>
            <person name="Binneck E."/>
            <person name="de Melo N.F."/>
            <person name="da Silva R.H."/>
            <person name="de Melo A.L.T.M."/>
            <person name="Pandolfi V."/>
            <person name="Bustamante F.O."/>
            <person name="Brasileiro-Vidal A.C."/>
            <person name="Benko-Iseppon A.M."/>
        </authorList>
    </citation>
    <scope>NUCLEOTIDE SEQUENCE [LARGE SCALE GENOMIC DNA]</scope>
    <source>
        <tissue evidence="16">Leaves</tissue>
    </source>
</reference>
<evidence type="ECO:0000256" key="3">
    <source>
        <dbReference type="ARBA" id="ARBA00022679"/>
    </source>
</evidence>
<dbReference type="InterPro" id="IPR045874">
    <property type="entry name" value="LRK10/LRL21-25-like"/>
</dbReference>
<keyword evidence="3" id="KW-0808">Transferase</keyword>
<dbReference type="EMBL" id="JASCZI010121348">
    <property type="protein sequence ID" value="MED6161337.1"/>
    <property type="molecule type" value="Genomic_DNA"/>
</dbReference>
<comment type="caution">
    <text evidence="16">The sequence shown here is derived from an EMBL/GenBank/DDBJ whole genome shotgun (WGS) entry which is preliminary data.</text>
</comment>
<keyword evidence="10 14" id="KW-0472">Membrane</keyword>
<accession>A0ABU6UKW6</accession>
<keyword evidence="11" id="KW-0325">Glycoprotein</keyword>
<dbReference type="InterPro" id="IPR017441">
    <property type="entry name" value="Protein_kinase_ATP_BS"/>
</dbReference>
<dbReference type="Gene3D" id="1.10.510.10">
    <property type="entry name" value="Transferase(Phosphotransferase) domain 1"/>
    <property type="match status" value="1"/>
</dbReference>
<evidence type="ECO:0000256" key="14">
    <source>
        <dbReference type="SAM" id="Phobius"/>
    </source>
</evidence>
<evidence type="ECO:0000259" key="15">
    <source>
        <dbReference type="PROSITE" id="PS50011"/>
    </source>
</evidence>
<dbReference type="PROSITE" id="PS50011">
    <property type="entry name" value="PROTEIN_KINASE_DOM"/>
    <property type="match status" value="1"/>
</dbReference>
<feature type="binding site" evidence="12">
    <location>
        <position position="91"/>
    </location>
    <ligand>
        <name>ATP</name>
        <dbReference type="ChEBI" id="CHEBI:30616"/>
    </ligand>
</feature>
<evidence type="ECO:0000313" key="17">
    <source>
        <dbReference type="Proteomes" id="UP001341840"/>
    </source>
</evidence>
<dbReference type="InterPro" id="IPR000719">
    <property type="entry name" value="Prot_kinase_dom"/>
</dbReference>
<evidence type="ECO:0000313" key="16">
    <source>
        <dbReference type="EMBL" id="MED6161337.1"/>
    </source>
</evidence>
<feature type="domain" description="Protein kinase" evidence="15">
    <location>
        <begin position="63"/>
        <end position="342"/>
    </location>
</feature>
<dbReference type="PANTHER" id="PTHR27009">
    <property type="entry name" value="RUST RESISTANCE KINASE LR10-RELATED"/>
    <property type="match status" value="1"/>
</dbReference>
<comment type="subcellular location">
    <subcellularLocation>
        <location evidence="1">Membrane</location>
        <topology evidence="1">Single-pass type I membrane protein</topology>
    </subcellularLocation>
</comment>
<evidence type="ECO:0000256" key="11">
    <source>
        <dbReference type="ARBA" id="ARBA00023180"/>
    </source>
</evidence>
<evidence type="ECO:0000256" key="1">
    <source>
        <dbReference type="ARBA" id="ARBA00004479"/>
    </source>
</evidence>
<proteinExistence type="inferred from homology"/>
<dbReference type="SUPFAM" id="SSF56112">
    <property type="entry name" value="Protein kinase-like (PK-like)"/>
    <property type="match status" value="1"/>
</dbReference>
<organism evidence="16 17">
    <name type="scientific">Stylosanthes scabra</name>
    <dbReference type="NCBI Taxonomy" id="79078"/>
    <lineage>
        <taxon>Eukaryota</taxon>
        <taxon>Viridiplantae</taxon>
        <taxon>Streptophyta</taxon>
        <taxon>Embryophyta</taxon>
        <taxon>Tracheophyta</taxon>
        <taxon>Spermatophyta</taxon>
        <taxon>Magnoliopsida</taxon>
        <taxon>eudicotyledons</taxon>
        <taxon>Gunneridae</taxon>
        <taxon>Pentapetalae</taxon>
        <taxon>rosids</taxon>
        <taxon>fabids</taxon>
        <taxon>Fabales</taxon>
        <taxon>Fabaceae</taxon>
        <taxon>Papilionoideae</taxon>
        <taxon>50 kb inversion clade</taxon>
        <taxon>dalbergioids sensu lato</taxon>
        <taxon>Dalbergieae</taxon>
        <taxon>Pterocarpus clade</taxon>
        <taxon>Stylosanthes</taxon>
    </lineage>
</organism>
<evidence type="ECO:0000256" key="10">
    <source>
        <dbReference type="ARBA" id="ARBA00023136"/>
    </source>
</evidence>